<organism evidence="1 2">
    <name type="scientific">Trapa natans</name>
    <name type="common">Water chestnut</name>
    <dbReference type="NCBI Taxonomy" id="22666"/>
    <lineage>
        <taxon>Eukaryota</taxon>
        <taxon>Viridiplantae</taxon>
        <taxon>Streptophyta</taxon>
        <taxon>Embryophyta</taxon>
        <taxon>Tracheophyta</taxon>
        <taxon>Spermatophyta</taxon>
        <taxon>Magnoliopsida</taxon>
        <taxon>eudicotyledons</taxon>
        <taxon>Gunneridae</taxon>
        <taxon>Pentapetalae</taxon>
        <taxon>rosids</taxon>
        <taxon>malvids</taxon>
        <taxon>Myrtales</taxon>
        <taxon>Lythraceae</taxon>
        <taxon>Trapa</taxon>
    </lineage>
</organism>
<proteinExistence type="predicted"/>
<name>A0AAN7LT89_TRANT</name>
<dbReference type="Proteomes" id="UP001346149">
    <property type="component" value="Unassembled WGS sequence"/>
</dbReference>
<evidence type="ECO:0000313" key="2">
    <source>
        <dbReference type="Proteomes" id="UP001346149"/>
    </source>
</evidence>
<reference evidence="1 2" key="1">
    <citation type="journal article" date="2023" name="Hortic Res">
        <title>Pangenome of water caltrop reveals structural variations and asymmetric subgenome divergence after allopolyploidization.</title>
        <authorList>
            <person name="Zhang X."/>
            <person name="Chen Y."/>
            <person name="Wang L."/>
            <person name="Yuan Y."/>
            <person name="Fang M."/>
            <person name="Shi L."/>
            <person name="Lu R."/>
            <person name="Comes H.P."/>
            <person name="Ma Y."/>
            <person name="Chen Y."/>
            <person name="Huang G."/>
            <person name="Zhou Y."/>
            <person name="Zheng Z."/>
            <person name="Qiu Y."/>
        </authorList>
    </citation>
    <scope>NUCLEOTIDE SEQUENCE [LARGE SCALE GENOMIC DNA]</scope>
    <source>
        <strain evidence="1">F231</strain>
    </source>
</reference>
<gene>
    <name evidence="1" type="ORF">SAY86_002081</name>
</gene>
<evidence type="ECO:0000313" key="1">
    <source>
        <dbReference type="EMBL" id="KAK4785392.1"/>
    </source>
</evidence>
<dbReference type="AlphaFoldDB" id="A0AAN7LT89"/>
<sequence length="96" mass="10207">MNKKTLKATRSDHYKKASIGAEECNTATSFSFQRWEGWWRRRGRASRTATTSRACASAIITALPSARLRASMAATAGASAAAASAPSTASFELLPP</sequence>
<protein>
    <submittedName>
        <fullName evidence="1">Uncharacterized protein</fullName>
    </submittedName>
</protein>
<accession>A0AAN7LT89</accession>
<comment type="caution">
    <text evidence="1">The sequence shown here is derived from an EMBL/GenBank/DDBJ whole genome shotgun (WGS) entry which is preliminary data.</text>
</comment>
<dbReference type="EMBL" id="JAXQNO010000013">
    <property type="protein sequence ID" value="KAK4785392.1"/>
    <property type="molecule type" value="Genomic_DNA"/>
</dbReference>
<keyword evidence="2" id="KW-1185">Reference proteome</keyword>